<dbReference type="SUPFAM" id="SSF64288">
    <property type="entry name" value="Chorismate lyase-like"/>
    <property type="match status" value="1"/>
</dbReference>
<organism evidence="5 6">
    <name type="scientific">Proteiniborus ethanoligenes</name>
    <dbReference type="NCBI Taxonomy" id="415015"/>
    <lineage>
        <taxon>Bacteria</taxon>
        <taxon>Bacillati</taxon>
        <taxon>Bacillota</taxon>
        <taxon>Clostridia</taxon>
        <taxon>Eubacteriales</taxon>
        <taxon>Proteiniborus</taxon>
    </lineage>
</organism>
<dbReference type="SMART" id="SM00866">
    <property type="entry name" value="UTRA"/>
    <property type="match status" value="1"/>
</dbReference>
<dbReference type="InterPro" id="IPR000524">
    <property type="entry name" value="Tscrpt_reg_HTH_GntR"/>
</dbReference>
<dbReference type="InterPro" id="IPR050679">
    <property type="entry name" value="Bact_HTH_transcr_reg"/>
</dbReference>
<dbReference type="GO" id="GO:0045892">
    <property type="term" value="P:negative regulation of DNA-templated transcription"/>
    <property type="evidence" value="ECO:0007669"/>
    <property type="project" value="TreeGrafter"/>
</dbReference>
<dbReference type="PANTHER" id="PTHR44846">
    <property type="entry name" value="MANNOSYL-D-GLYCERATE TRANSPORT/METABOLISM SYSTEM REPRESSOR MNGR-RELATED"/>
    <property type="match status" value="1"/>
</dbReference>
<dbReference type="Pfam" id="PF07702">
    <property type="entry name" value="UTRA"/>
    <property type="match status" value="1"/>
</dbReference>
<dbReference type="EMBL" id="FNQE01000006">
    <property type="protein sequence ID" value="SDY74106.1"/>
    <property type="molecule type" value="Genomic_DNA"/>
</dbReference>
<accession>A0A1H3MBY1</accession>
<dbReference type="STRING" id="415015.SAMN05660462_00783"/>
<evidence type="ECO:0000256" key="2">
    <source>
        <dbReference type="ARBA" id="ARBA00023125"/>
    </source>
</evidence>
<reference evidence="5 6" key="1">
    <citation type="submission" date="2016-10" db="EMBL/GenBank/DDBJ databases">
        <authorList>
            <person name="de Groot N.N."/>
        </authorList>
    </citation>
    <scope>NUCLEOTIDE SEQUENCE [LARGE SCALE GENOMIC DNA]</scope>
    <source>
        <strain evidence="5 6">DSM 21650</strain>
    </source>
</reference>
<proteinExistence type="predicted"/>
<gene>
    <name evidence="5" type="ORF">SAMN05660462_00783</name>
</gene>
<dbReference type="SUPFAM" id="SSF46785">
    <property type="entry name" value="Winged helix' DNA-binding domain"/>
    <property type="match status" value="1"/>
</dbReference>
<dbReference type="RefSeq" id="WP_091727499.1">
    <property type="nucleotide sequence ID" value="NZ_FNQE01000006.1"/>
</dbReference>
<evidence type="ECO:0000256" key="1">
    <source>
        <dbReference type="ARBA" id="ARBA00023015"/>
    </source>
</evidence>
<dbReference type="InterPro" id="IPR011663">
    <property type="entry name" value="UTRA"/>
</dbReference>
<dbReference type="InterPro" id="IPR028978">
    <property type="entry name" value="Chorismate_lyase_/UTRA_dom_sf"/>
</dbReference>
<keyword evidence="2" id="KW-0238">DNA-binding</keyword>
<dbReference type="AlphaFoldDB" id="A0A1H3MBY1"/>
<dbReference type="OrthoDB" id="1648691at2"/>
<dbReference type="GO" id="GO:0003700">
    <property type="term" value="F:DNA-binding transcription factor activity"/>
    <property type="evidence" value="ECO:0007669"/>
    <property type="project" value="InterPro"/>
</dbReference>
<dbReference type="SMART" id="SM00345">
    <property type="entry name" value="HTH_GNTR"/>
    <property type="match status" value="1"/>
</dbReference>
<evidence type="ECO:0000256" key="3">
    <source>
        <dbReference type="ARBA" id="ARBA00023163"/>
    </source>
</evidence>
<dbReference type="Proteomes" id="UP000198625">
    <property type="component" value="Unassembled WGS sequence"/>
</dbReference>
<keyword evidence="1" id="KW-0805">Transcription regulation</keyword>
<evidence type="ECO:0000313" key="5">
    <source>
        <dbReference type="EMBL" id="SDY74106.1"/>
    </source>
</evidence>
<evidence type="ECO:0000313" key="6">
    <source>
        <dbReference type="Proteomes" id="UP000198625"/>
    </source>
</evidence>
<dbReference type="Gene3D" id="3.40.1410.10">
    <property type="entry name" value="Chorismate lyase-like"/>
    <property type="match status" value="1"/>
</dbReference>
<feature type="domain" description="HTH gntR-type" evidence="4">
    <location>
        <begin position="12"/>
        <end position="80"/>
    </location>
</feature>
<keyword evidence="3" id="KW-0804">Transcription</keyword>
<dbReference type="InterPro" id="IPR036388">
    <property type="entry name" value="WH-like_DNA-bd_sf"/>
</dbReference>
<protein>
    <submittedName>
        <fullName evidence="5">GntR family transcriptional regulator</fullName>
    </submittedName>
</protein>
<evidence type="ECO:0000259" key="4">
    <source>
        <dbReference type="PROSITE" id="PS50949"/>
    </source>
</evidence>
<dbReference type="Pfam" id="PF00392">
    <property type="entry name" value="GntR"/>
    <property type="match status" value="1"/>
</dbReference>
<keyword evidence="6" id="KW-1185">Reference proteome</keyword>
<dbReference type="GO" id="GO:0003677">
    <property type="term" value="F:DNA binding"/>
    <property type="evidence" value="ECO:0007669"/>
    <property type="project" value="UniProtKB-KW"/>
</dbReference>
<dbReference type="PROSITE" id="PS50949">
    <property type="entry name" value="HTH_GNTR"/>
    <property type="match status" value="1"/>
</dbReference>
<name>A0A1H3MBY1_9FIRM</name>
<dbReference type="PRINTS" id="PR00035">
    <property type="entry name" value="HTHGNTR"/>
</dbReference>
<dbReference type="Gene3D" id="1.10.10.10">
    <property type="entry name" value="Winged helix-like DNA-binding domain superfamily/Winged helix DNA-binding domain"/>
    <property type="match status" value="1"/>
</dbReference>
<dbReference type="PANTHER" id="PTHR44846:SF17">
    <property type="entry name" value="GNTR-FAMILY TRANSCRIPTIONAL REGULATOR"/>
    <property type="match status" value="1"/>
</dbReference>
<dbReference type="CDD" id="cd07377">
    <property type="entry name" value="WHTH_GntR"/>
    <property type="match status" value="1"/>
</dbReference>
<dbReference type="InterPro" id="IPR036390">
    <property type="entry name" value="WH_DNA-bd_sf"/>
</dbReference>
<sequence length="252" mass="28764">MNRINIPKVQKQTAVQQALDYLRNYILTTKNYEITKLPSEAQLASKMGISRLTVREALIVLENEGLITRSQGSSTMITTFARKLSEGIDYAGELGRFIDESGYESTVDIISYAWESCNEEDAEKLDIELGDQVLMVKKKFLANGKPAAYCINRVPKIFLDNNKIKEEDLGKSMFDFVEEACNCQFSHDFMEIIPSLVTKEIKDILGLEENTPILRVDVIKYTVEGCPVMYNTEYYVDNLIRFTACRTMPYIK</sequence>